<dbReference type="EMBL" id="PFQK01000061">
    <property type="protein sequence ID" value="PJC81611.1"/>
    <property type="molecule type" value="Genomic_DNA"/>
</dbReference>
<keyword evidence="1" id="KW-1003">Cell membrane</keyword>
<keyword evidence="6" id="KW-1133">Transmembrane helix</keyword>
<dbReference type="CDD" id="cd04187">
    <property type="entry name" value="DPM1_like_bac"/>
    <property type="match status" value="1"/>
</dbReference>
<proteinExistence type="predicted"/>
<dbReference type="GO" id="GO:0009103">
    <property type="term" value="P:lipopolysaccharide biosynthetic process"/>
    <property type="evidence" value="ECO:0007669"/>
    <property type="project" value="UniProtKB-KW"/>
</dbReference>
<dbReference type="Gene3D" id="3.90.550.10">
    <property type="entry name" value="Spore Coat Polysaccharide Biosynthesis Protein SpsA, Chain A"/>
    <property type="match status" value="1"/>
</dbReference>
<keyword evidence="5" id="KW-0448">Lipopolysaccharide biosynthesis</keyword>
<dbReference type="PANTHER" id="PTHR48090:SF3">
    <property type="entry name" value="UNDECAPRENYL-PHOSPHATE 4-DEOXY-4-FORMAMIDO-L-ARABINOSE TRANSFERASE"/>
    <property type="match status" value="1"/>
</dbReference>
<keyword evidence="3 9" id="KW-0808">Transferase</keyword>
<keyword evidence="4" id="KW-0812">Transmembrane</keyword>
<protein>
    <submittedName>
        <fullName evidence="9">Glycosyltransferase</fullName>
    </submittedName>
</protein>
<keyword evidence="2" id="KW-0328">Glycosyltransferase</keyword>
<comment type="caution">
    <text evidence="9">The sequence shown here is derived from an EMBL/GenBank/DDBJ whole genome shotgun (WGS) entry which is preliminary data.</text>
</comment>
<evidence type="ECO:0000313" key="9">
    <source>
        <dbReference type="EMBL" id="PJC81611.1"/>
    </source>
</evidence>
<reference evidence="10" key="1">
    <citation type="submission" date="2017-09" db="EMBL/GenBank/DDBJ databases">
        <title>Depth-based differentiation of microbial function through sediment-hosted aquifers and enrichment of novel symbionts in the deep terrestrial subsurface.</title>
        <authorList>
            <person name="Probst A.J."/>
            <person name="Ladd B."/>
            <person name="Jarett J.K."/>
            <person name="Geller-Mcgrath D.E."/>
            <person name="Sieber C.M.K."/>
            <person name="Emerson J.B."/>
            <person name="Anantharaman K."/>
            <person name="Thomas B.C."/>
            <person name="Malmstrom R."/>
            <person name="Stieglmeier M."/>
            <person name="Klingl A."/>
            <person name="Woyke T."/>
            <person name="Ryan C.M."/>
            <person name="Banfield J.F."/>
        </authorList>
    </citation>
    <scope>NUCLEOTIDE SEQUENCE [LARGE SCALE GENOMIC DNA]</scope>
</reference>
<dbReference type="InterPro" id="IPR001173">
    <property type="entry name" value="Glyco_trans_2-like"/>
</dbReference>
<feature type="domain" description="Glycosyltransferase 2-like" evidence="8">
    <location>
        <begin position="8"/>
        <end position="170"/>
    </location>
</feature>
<evidence type="ECO:0000259" key="8">
    <source>
        <dbReference type="Pfam" id="PF00535"/>
    </source>
</evidence>
<evidence type="ECO:0000256" key="3">
    <source>
        <dbReference type="ARBA" id="ARBA00022679"/>
    </source>
</evidence>
<dbReference type="PANTHER" id="PTHR48090">
    <property type="entry name" value="UNDECAPRENYL-PHOSPHATE 4-DEOXY-4-FORMAMIDO-L-ARABINOSE TRANSFERASE-RELATED"/>
    <property type="match status" value="1"/>
</dbReference>
<evidence type="ECO:0000256" key="5">
    <source>
        <dbReference type="ARBA" id="ARBA00022985"/>
    </source>
</evidence>
<dbReference type="GO" id="GO:0005886">
    <property type="term" value="C:plasma membrane"/>
    <property type="evidence" value="ECO:0007669"/>
    <property type="project" value="TreeGrafter"/>
</dbReference>
<name>A0A2M8GM35_9BACT</name>
<dbReference type="InterPro" id="IPR050256">
    <property type="entry name" value="Glycosyltransferase_2"/>
</dbReference>
<dbReference type="Pfam" id="PF00535">
    <property type="entry name" value="Glycos_transf_2"/>
    <property type="match status" value="1"/>
</dbReference>
<evidence type="ECO:0000256" key="4">
    <source>
        <dbReference type="ARBA" id="ARBA00022692"/>
    </source>
</evidence>
<sequence>MKSKKFISIVVPVYNEEKVIPELIKRLTIFINKNSNYNFEVIFIEHGSVDNSFVLLQKFAIKDRRIKILQLSKNFGCDGGIAAGMRFATGDACVIMMADLQEPIGLISDFIKKWEDGYEIVYGIVKKRTASFFRNINSILFYKVINLLTKNMFPENASDFRLIDKKVYETINQMGEQNKYLRGLIIWTGFKHIG</sequence>
<organism evidence="9 10">
    <name type="scientific">Candidatus Roizmanbacteria bacterium CG_4_8_14_3_um_filter_36_10</name>
    <dbReference type="NCBI Taxonomy" id="1974834"/>
    <lineage>
        <taxon>Bacteria</taxon>
        <taxon>Candidatus Roizmaniibacteriota</taxon>
    </lineage>
</organism>
<dbReference type="Proteomes" id="UP000229370">
    <property type="component" value="Unassembled WGS sequence"/>
</dbReference>
<dbReference type="SUPFAM" id="SSF53448">
    <property type="entry name" value="Nucleotide-diphospho-sugar transferases"/>
    <property type="match status" value="1"/>
</dbReference>
<feature type="non-terminal residue" evidence="9">
    <location>
        <position position="194"/>
    </location>
</feature>
<gene>
    <name evidence="9" type="ORF">CO007_03790</name>
</gene>
<evidence type="ECO:0000256" key="6">
    <source>
        <dbReference type="ARBA" id="ARBA00022989"/>
    </source>
</evidence>
<dbReference type="InterPro" id="IPR029044">
    <property type="entry name" value="Nucleotide-diphossugar_trans"/>
</dbReference>
<keyword evidence="7" id="KW-0472">Membrane</keyword>
<evidence type="ECO:0000256" key="2">
    <source>
        <dbReference type="ARBA" id="ARBA00022676"/>
    </source>
</evidence>
<dbReference type="GO" id="GO:0016757">
    <property type="term" value="F:glycosyltransferase activity"/>
    <property type="evidence" value="ECO:0007669"/>
    <property type="project" value="UniProtKB-KW"/>
</dbReference>
<dbReference type="AlphaFoldDB" id="A0A2M8GM35"/>
<evidence type="ECO:0000313" key="10">
    <source>
        <dbReference type="Proteomes" id="UP000229370"/>
    </source>
</evidence>
<accession>A0A2M8GM35</accession>
<evidence type="ECO:0000256" key="1">
    <source>
        <dbReference type="ARBA" id="ARBA00022475"/>
    </source>
</evidence>
<evidence type="ECO:0000256" key="7">
    <source>
        <dbReference type="ARBA" id="ARBA00023136"/>
    </source>
</evidence>